<gene>
    <name evidence="4" type="ORF">EVOR1521_LOCUS4149</name>
</gene>
<feature type="domain" description="DUF1214" evidence="2">
    <location>
        <begin position="355"/>
        <end position="462"/>
    </location>
</feature>
<keyword evidence="5" id="KW-1185">Reference proteome</keyword>
<evidence type="ECO:0000259" key="3">
    <source>
        <dbReference type="Pfam" id="PF06863"/>
    </source>
</evidence>
<evidence type="ECO:0000259" key="2">
    <source>
        <dbReference type="Pfam" id="PF06742"/>
    </source>
</evidence>
<dbReference type="PANTHER" id="PTHR36509:SF3">
    <property type="entry name" value="SIGNAL PEPTIDE PROTEIN"/>
    <property type="match status" value="1"/>
</dbReference>
<name>A0AA36HSS0_9DINO</name>
<feature type="region of interest" description="Disordered" evidence="1">
    <location>
        <begin position="403"/>
        <end position="425"/>
    </location>
</feature>
<dbReference type="Gene3D" id="1.10.3360.10">
    <property type="entry name" value="VPA0735-like domain"/>
    <property type="match status" value="1"/>
</dbReference>
<dbReference type="Proteomes" id="UP001178507">
    <property type="component" value="Unassembled WGS sequence"/>
</dbReference>
<feature type="domain" description="DUF1254" evidence="3">
    <location>
        <begin position="87"/>
        <end position="203"/>
    </location>
</feature>
<dbReference type="InterPro" id="IPR010679">
    <property type="entry name" value="DUF1254"/>
</dbReference>
<dbReference type="SUPFAM" id="SSF160935">
    <property type="entry name" value="VPA0735-like"/>
    <property type="match status" value="1"/>
</dbReference>
<dbReference type="Pfam" id="PF06742">
    <property type="entry name" value="DUF1214"/>
    <property type="match status" value="1"/>
</dbReference>
<evidence type="ECO:0008006" key="6">
    <source>
        <dbReference type="Google" id="ProtNLM"/>
    </source>
</evidence>
<dbReference type="Gene3D" id="2.60.120.600">
    <property type="entry name" value="Domain of unknown function DUF1214, C-terminal domain"/>
    <property type="match status" value="1"/>
</dbReference>
<evidence type="ECO:0000256" key="1">
    <source>
        <dbReference type="SAM" id="MobiDB-lite"/>
    </source>
</evidence>
<dbReference type="PANTHER" id="PTHR36509">
    <property type="entry name" value="BLL3101 PROTEIN"/>
    <property type="match status" value="1"/>
</dbReference>
<comment type="caution">
    <text evidence="4">The sequence shown here is derived from an EMBL/GenBank/DDBJ whole genome shotgun (WGS) entry which is preliminary data.</text>
</comment>
<evidence type="ECO:0000313" key="4">
    <source>
        <dbReference type="EMBL" id="CAJ1374659.1"/>
    </source>
</evidence>
<evidence type="ECO:0000313" key="5">
    <source>
        <dbReference type="Proteomes" id="UP001178507"/>
    </source>
</evidence>
<proteinExistence type="predicted"/>
<feature type="region of interest" description="Disordered" evidence="1">
    <location>
        <begin position="469"/>
        <end position="488"/>
    </location>
</feature>
<dbReference type="AlphaFoldDB" id="A0AA36HSS0"/>
<accession>A0AA36HSS0</accession>
<sequence length="488" mass="54231">MAFAKTPEGLLTKDEYDTCLGKLKFHDGLPDGDTIQKVYDNLDRSRATSVFLDMIPLASVEALRTGFVEVGCDACHKVVLFEKLMDSHSLFLTGNTDTVYVASILTLGTDGPTVIEVPGGAGPGTVNDAFFRFVNDMGGPGPDKGAGGKYLIVAPGYEGKLPEGYHVFHSPTYTNFVVNRGFLKDGRPDSAAANWKAGLKIYPLARAGNPPKMEFINVSGKVMNTIHSNDFHFFKEVDDVIQREPIEFLDPELRGRLKAIGIEKGKPFAPDERMTRLLKEGVAIGNATARAMCFAPRGACRMYSEDSEWLTFYAGWDYQWLEQGARNLDARTRYFYLATLNTPAMVLKMVGVGSQYALLARDGKHQYLDGGKCYSLTLPPNVPAKDFWSVVIYDAQHRSMLQTEQVSPGRNSVRHPDIKPNSDGSVTIWFAPSAPEGKEGNWIQTIPEKTWFMLLRVYGPTEAWFDKSWRPGEVQEEPEMSRKRKGAP</sequence>
<dbReference type="InterPro" id="IPR037049">
    <property type="entry name" value="DUF1214_C_sf"/>
</dbReference>
<dbReference type="Gene3D" id="2.60.40.1610">
    <property type="entry name" value="Domain of unknown function DUF1254"/>
    <property type="match status" value="1"/>
</dbReference>
<organism evidence="4 5">
    <name type="scientific">Effrenium voratum</name>
    <dbReference type="NCBI Taxonomy" id="2562239"/>
    <lineage>
        <taxon>Eukaryota</taxon>
        <taxon>Sar</taxon>
        <taxon>Alveolata</taxon>
        <taxon>Dinophyceae</taxon>
        <taxon>Suessiales</taxon>
        <taxon>Symbiodiniaceae</taxon>
        <taxon>Effrenium</taxon>
    </lineage>
</organism>
<reference evidence="4" key="1">
    <citation type="submission" date="2023-08" db="EMBL/GenBank/DDBJ databases">
        <authorList>
            <person name="Chen Y."/>
            <person name="Shah S."/>
            <person name="Dougan E. K."/>
            <person name="Thang M."/>
            <person name="Chan C."/>
        </authorList>
    </citation>
    <scope>NUCLEOTIDE SEQUENCE</scope>
</reference>
<protein>
    <recommendedName>
        <fullName evidence="6">DUF1254 domain-containing protein</fullName>
    </recommendedName>
</protein>
<dbReference type="InterPro" id="IPR010621">
    <property type="entry name" value="DUF1214"/>
</dbReference>
<dbReference type="InterPro" id="IPR037050">
    <property type="entry name" value="DUF1254_sf"/>
</dbReference>
<dbReference type="Pfam" id="PF06863">
    <property type="entry name" value="DUF1254"/>
    <property type="match status" value="1"/>
</dbReference>
<dbReference type="EMBL" id="CAUJNA010000269">
    <property type="protein sequence ID" value="CAJ1374659.1"/>
    <property type="molecule type" value="Genomic_DNA"/>
</dbReference>